<feature type="compositionally biased region" description="Low complexity" evidence="1">
    <location>
        <begin position="15"/>
        <end position="27"/>
    </location>
</feature>
<evidence type="ECO:0000313" key="2">
    <source>
        <dbReference type="EMBL" id="KAF6376565.1"/>
    </source>
</evidence>
<name>A0A7J7ZR92_RHIFE</name>
<sequence>MGKARAGRVRSTGKQAGQAQGAAAAAATQRFPGTQLRLQGALPAARSLAASAAAAASLHTKDCYPLSSSSTSTSSSRDSSPDSRARARRRRQEDLSLPATQAVAAASFIYLF</sequence>
<accession>A0A7J7ZR92</accession>
<gene>
    <name evidence="2" type="ORF">mRhiFer1_012066</name>
</gene>
<dbReference type="AlphaFoldDB" id="A0A7J7ZR92"/>
<organism evidence="2 3">
    <name type="scientific">Rhinolophus ferrumequinum</name>
    <name type="common">Greater horseshoe bat</name>
    <dbReference type="NCBI Taxonomy" id="59479"/>
    <lineage>
        <taxon>Eukaryota</taxon>
        <taxon>Metazoa</taxon>
        <taxon>Chordata</taxon>
        <taxon>Craniata</taxon>
        <taxon>Vertebrata</taxon>
        <taxon>Euteleostomi</taxon>
        <taxon>Mammalia</taxon>
        <taxon>Eutheria</taxon>
        <taxon>Laurasiatheria</taxon>
        <taxon>Chiroptera</taxon>
        <taxon>Yinpterochiroptera</taxon>
        <taxon>Rhinolophoidea</taxon>
        <taxon>Rhinolophidae</taxon>
        <taxon>Rhinolophinae</taxon>
        <taxon>Rhinolophus</taxon>
    </lineage>
</organism>
<comment type="caution">
    <text evidence="2">The sequence shown here is derived from an EMBL/GenBank/DDBJ whole genome shotgun (WGS) entry which is preliminary data.</text>
</comment>
<feature type="region of interest" description="Disordered" evidence="1">
    <location>
        <begin position="1"/>
        <end position="29"/>
    </location>
</feature>
<reference evidence="2 3" key="1">
    <citation type="journal article" date="2020" name="Nature">
        <title>Six reference-quality genomes reveal evolution of bat adaptations.</title>
        <authorList>
            <person name="Jebb D."/>
            <person name="Huang Z."/>
            <person name="Pippel M."/>
            <person name="Hughes G.M."/>
            <person name="Lavrichenko K."/>
            <person name="Devanna P."/>
            <person name="Winkler S."/>
            <person name="Jermiin L.S."/>
            <person name="Skirmuntt E.C."/>
            <person name="Katzourakis A."/>
            <person name="Burkitt-Gray L."/>
            <person name="Ray D.A."/>
            <person name="Sullivan K.A.M."/>
            <person name="Roscito J.G."/>
            <person name="Kirilenko B.M."/>
            <person name="Davalos L.M."/>
            <person name="Corthals A.P."/>
            <person name="Power M.L."/>
            <person name="Jones G."/>
            <person name="Ransome R.D."/>
            <person name="Dechmann D.K.N."/>
            <person name="Locatelli A.G."/>
            <person name="Puechmaille S.J."/>
            <person name="Fedrigo O."/>
            <person name="Jarvis E.D."/>
            <person name="Hiller M."/>
            <person name="Vernes S.C."/>
            <person name="Myers E.W."/>
            <person name="Teeling E.C."/>
        </authorList>
    </citation>
    <scope>NUCLEOTIDE SEQUENCE [LARGE SCALE GENOMIC DNA]</scope>
    <source>
        <strain evidence="2">MRhiFer1</strain>
        <tissue evidence="2">Lung</tissue>
    </source>
</reference>
<proteinExistence type="predicted"/>
<feature type="region of interest" description="Disordered" evidence="1">
    <location>
        <begin position="63"/>
        <end position="97"/>
    </location>
</feature>
<evidence type="ECO:0000256" key="1">
    <source>
        <dbReference type="SAM" id="MobiDB-lite"/>
    </source>
</evidence>
<protein>
    <submittedName>
        <fullName evidence="2">Neuregulin 1</fullName>
    </submittedName>
</protein>
<evidence type="ECO:0000313" key="3">
    <source>
        <dbReference type="Proteomes" id="UP000585614"/>
    </source>
</evidence>
<dbReference type="EMBL" id="JACAGC010000003">
    <property type="protein sequence ID" value="KAF6376565.1"/>
    <property type="molecule type" value="Genomic_DNA"/>
</dbReference>
<dbReference type="Proteomes" id="UP000585614">
    <property type="component" value="Unassembled WGS sequence"/>
</dbReference>
<feature type="compositionally biased region" description="Low complexity" evidence="1">
    <location>
        <begin position="67"/>
        <end position="78"/>
    </location>
</feature>